<feature type="chain" id="PRO_5002551831" evidence="3">
    <location>
        <begin position="23"/>
        <end position="797"/>
    </location>
</feature>
<evidence type="ECO:0000256" key="2">
    <source>
        <dbReference type="SAM" id="MobiDB-lite"/>
    </source>
</evidence>
<dbReference type="Proteomes" id="UP000035352">
    <property type="component" value="Chromosome"/>
</dbReference>
<dbReference type="AlphaFoldDB" id="A0A0G3BIU0"/>
<dbReference type="GO" id="GO:0098632">
    <property type="term" value="F:cell-cell adhesion mediator activity"/>
    <property type="evidence" value="ECO:0007669"/>
    <property type="project" value="TreeGrafter"/>
</dbReference>
<reference evidence="5 6" key="1">
    <citation type="submission" date="2015-05" db="EMBL/GenBank/DDBJ databases">
        <authorList>
            <person name="Tang B."/>
            <person name="Yu Y."/>
        </authorList>
    </citation>
    <scope>NUCLEOTIDE SEQUENCE [LARGE SCALE GENOMIC DNA]</scope>
    <source>
        <strain evidence="5 6">DSM 7029</strain>
    </source>
</reference>
<dbReference type="Gene3D" id="2.60.40.10">
    <property type="entry name" value="Immunoglobulins"/>
    <property type="match status" value="2"/>
</dbReference>
<dbReference type="GO" id="GO:0005886">
    <property type="term" value="C:plasma membrane"/>
    <property type="evidence" value="ECO:0007669"/>
    <property type="project" value="TreeGrafter"/>
</dbReference>
<evidence type="ECO:0000256" key="1">
    <source>
        <dbReference type="ARBA" id="ARBA00023319"/>
    </source>
</evidence>
<feature type="domain" description="Immunoglobulin" evidence="4">
    <location>
        <begin position="465"/>
        <end position="542"/>
    </location>
</feature>
<feature type="region of interest" description="Disordered" evidence="2">
    <location>
        <begin position="147"/>
        <end position="178"/>
    </location>
</feature>
<evidence type="ECO:0000256" key="3">
    <source>
        <dbReference type="SAM" id="SignalP"/>
    </source>
</evidence>
<keyword evidence="6" id="KW-1185">Reference proteome</keyword>
<dbReference type="PROSITE" id="PS51257">
    <property type="entry name" value="PROKAR_LIPOPROTEIN"/>
    <property type="match status" value="1"/>
</dbReference>
<name>A0A0G3BIU0_9BURK</name>
<sequence>MNNRVLRWLAGAKAAALILALAACGGGGGDDDDDGPPPAATASISGVALASADAKPVVDARASAAGVEVRSGADGRFQFTALPAGRRQVVKVEAEGYADGFLALDLTAGKTAKGEVRLVKVAATVQIDPAQANTVSVPGTSAQVQLPAAGLQGPGGEPPRGQVSVDLTPIDPGADPASMPGDYTTSNNERMESFGALQVRLRDADGRRLNLKPGTTAQIRIPLASRSADAPPTVPLFYFDEQAGRWVQEGEATLKGSGANRYYEGSVKHFTYWNADIVADTIYVHGCVKDQDGRLVDGAWVQSEGVDYSGNGFAETDAQGRFSVPIRRNSRALVNARDFLSEASASVLVGPSGVDITLPECLVLPLDSVAPSVVVQPTTPAATVGDRVFLYALAQGSWPLQYQWLRNGVEIAGATYPWLELPSVTPFDHGARFTVRVSNRVDTVVSDPAVLTVTAAQPPKLLVQPFDQTAAVGETARFAVVAEGGQGLRYQWRRNGTALPGATQAFYQTPPLTEADNGALYSVVVSNAQGDVTSQEAKLTITADSQEQKANLIRLVTLAFEAYQAAAAPMLFIDEEMRGKSAAAVCSSGSASATLSGASLPVGQPLPLSGELAASFQGCVNAGTRHNGSAKLSYNITSLHPQTGSMSSQVTALRLQDVDSASPEAQDITVTGTVGATYTGSSTADESTQRSVITLHAGTTLLSATSGLTASFQQSTLVSEVITPKAGGNPRWSTGYQNVSFTAGGASYTADGTLEFGGTSLAVTGEVIVKRNGAVLGRMFGSPAGLQIEVDGKVQPF</sequence>
<feature type="signal peptide" evidence="3">
    <location>
        <begin position="1"/>
        <end position="22"/>
    </location>
</feature>
<dbReference type="InterPro" id="IPR036179">
    <property type="entry name" value="Ig-like_dom_sf"/>
</dbReference>
<proteinExistence type="predicted"/>
<evidence type="ECO:0000313" key="6">
    <source>
        <dbReference type="Proteomes" id="UP000035352"/>
    </source>
</evidence>
<dbReference type="PANTHER" id="PTHR10075:SF100">
    <property type="entry name" value="FASCICLIN-2"/>
    <property type="match status" value="1"/>
</dbReference>
<dbReference type="SMART" id="SM00409">
    <property type="entry name" value="IG"/>
    <property type="match status" value="2"/>
</dbReference>
<organism evidence="5 6">
    <name type="scientific">Caldimonas brevitalea</name>
    <dbReference type="NCBI Taxonomy" id="413882"/>
    <lineage>
        <taxon>Bacteria</taxon>
        <taxon>Pseudomonadati</taxon>
        <taxon>Pseudomonadota</taxon>
        <taxon>Betaproteobacteria</taxon>
        <taxon>Burkholderiales</taxon>
        <taxon>Sphaerotilaceae</taxon>
        <taxon>Caldimonas</taxon>
    </lineage>
</organism>
<evidence type="ECO:0000259" key="4">
    <source>
        <dbReference type="SMART" id="SM00409"/>
    </source>
</evidence>
<dbReference type="EMBL" id="CP011371">
    <property type="protein sequence ID" value="AKJ29272.1"/>
    <property type="molecule type" value="Genomic_DNA"/>
</dbReference>
<dbReference type="OrthoDB" id="6372180at2"/>
<dbReference type="PANTHER" id="PTHR10075">
    <property type="entry name" value="BASIGIN RELATED"/>
    <property type="match status" value="1"/>
</dbReference>
<dbReference type="KEGG" id="pbh:AAW51_2581"/>
<dbReference type="GO" id="GO:0007156">
    <property type="term" value="P:homophilic cell adhesion via plasma membrane adhesion molecules"/>
    <property type="evidence" value="ECO:0007669"/>
    <property type="project" value="TreeGrafter"/>
</dbReference>
<dbReference type="InterPro" id="IPR003599">
    <property type="entry name" value="Ig_sub"/>
</dbReference>
<evidence type="ECO:0000313" key="5">
    <source>
        <dbReference type="EMBL" id="AKJ29272.1"/>
    </source>
</evidence>
<dbReference type="STRING" id="413882.AAW51_2581"/>
<dbReference type="SUPFAM" id="SSF48726">
    <property type="entry name" value="Immunoglobulin"/>
    <property type="match status" value="2"/>
</dbReference>
<gene>
    <name evidence="5" type="ORF">AAW51_2581</name>
</gene>
<feature type="domain" description="Immunoglobulin" evidence="4">
    <location>
        <begin position="377"/>
        <end position="454"/>
    </location>
</feature>
<accession>A0A0G3BIU0</accession>
<dbReference type="InterPro" id="IPR013783">
    <property type="entry name" value="Ig-like_fold"/>
</dbReference>
<keyword evidence="3" id="KW-0732">Signal</keyword>
<protein>
    <submittedName>
        <fullName evidence="5">Phage protein</fullName>
    </submittedName>
</protein>
<dbReference type="PATRIC" id="fig|413882.6.peg.2693"/>
<keyword evidence="1" id="KW-0393">Immunoglobulin domain</keyword>
<dbReference type="RefSeq" id="WP_047194937.1">
    <property type="nucleotide sequence ID" value="NZ_CP011371.1"/>
</dbReference>